<dbReference type="Gene3D" id="3.40.50.2300">
    <property type="match status" value="1"/>
</dbReference>
<dbReference type="InterPro" id="IPR012337">
    <property type="entry name" value="RNaseH-like_sf"/>
</dbReference>
<accession>A0A2P6TSR3</accession>
<dbReference type="Gene3D" id="2.170.260.10">
    <property type="entry name" value="paz domain"/>
    <property type="match status" value="1"/>
</dbReference>
<dbReference type="SMART" id="SM00950">
    <property type="entry name" value="Piwi"/>
    <property type="match status" value="1"/>
</dbReference>
<feature type="region of interest" description="Disordered" evidence="3">
    <location>
        <begin position="1"/>
        <end position="23"/>
    </location>
</feature>
<dbReference type="STRING" id="3076.A0A2P6TSR3"/>
<dbReference type="InterPro" id="IPR003165">
    <property type="entry name" value="Piwi"/>
</dbReference>
<dbReference type="Pfam" id="PF02171">
    <property type="entry name" value="Piwi"/>
    <property type="match status" value="1"/>
</dbReference>
<dbReference type="GO" id="GO:0031047">
    <property type="term" value="P:regulatory ncRNA-mediated gene silencing"/>
    <property type="evidence" value="ECO:0007669"/>
    <property type="project" value="UniProtKB-KW"/>
</dbReference>
<evidence type="ECO:0000256" key="3">
    <source>
        <dbReference type="SAM" id="MobiDB-lite"/>
    </source>
</evidence>
<dbReference type="Pfam" id="PF16488">
    <property type="entry name" value="ArgoL2"/>
    <property type="match status" value="1"/>
</dbReference>
<sequence length="897" mass="99140">MPVIPGAPAPQRAPRAAQTEEERMSHPLQLAFTPQRAVRPAYGSGGRTIRVKANWFKVECSISEAYHYDVHIAGATPRDAPEKPPPEKDPKAAQRPLPAEICRAAMVQLSEKLKWPAGYWAFDGRKNMYAPFTQLVPKDELTDEVTVELEGEGRPRRLSVVIRRVDIIPIRSLQAFLKGQDEELAYHAIQALDVVLKHRVSYNQDCLAVGRGFFFHDQNVRSIGGGAEVWLGYQQSLRPCQTGLALNVDMAATAMLEPMELIDYMHEKIGDVQGRGLTPVQTRILMRALKGIKVVAKHNKFKKAIRSVCRGSPFEEKFLNEAAGKEMSVADYFNQQYGIKLQNRTMPCIAVGNGKVLLPPELCKIAPGQRRSKLTEIQTAEMIKTAAQRPDDKAKWIDSVVTQKAQFDRDPNMKGFGLRIENKQMEVAARVLPNPRLTYASPANFNPKGFGAWNLRDVRFLTGSQMASWGIACFAHPRFAEPDLCQMQANRGPSFIKEFIDMLNSCGVQTPTNPLPPCIMAPRNAAPAEIMRRAADAARQTFNRPAQLILVVLPDTGQQLYKEVKQASDSMLGVPSQCVVAKKAGIGFPARGRPQYCANVAMKVNAKLDGCNVRLSEGMPQLAPPIGARPFMVFGADVTHPMGGEDMPSIAAVVGSMDASATRYAARVSMQSGRQEIVANLKDMVKELLVEFHKVTRGRKPEHLIFFRDGVSEGQFKEVYYSEYSAVREACKEMGDPDADYAPPITFVVVQKRHHTRLFPLPQDQQNRDRSGNIMPGTVVDGAITHPFEFDFYLNSHAGIQGTSRPTKYHVLVDENKFGADALQGLIYKMCYLFCRCTRSISVVPAAQYAHLAAFRGRVLCRGGDSETGSVSSGGGGGAGIEFLPVNSALSKQMFYV</sequence>
<evidence type="ECO:0000259" key="4">
    <source>
        <dbReference type="PROSITE" id="PS50821"/>
    </source>
</evidence>
<dbReference type="PANTHER" id="PTHR22891">
    <property type="entry name" value="EUKARYOTIC TRANSLATION INITIATION FACTOR 2C"/>
    <property type="match status" value="1"/>
</dbReference>
<dbReference type="Proteomes" id="UP000239899">
    <property type="component" value="Unassembled WGS sequence"/>
</dbReference>
<dbReference type="OrthoDB" id="10252740at2759"/>
<gene>
    <name evidence="6" type="ORF">C2E21_4160</name>
</gene>
<name>A0A2P6TSR3_CHLSO</name>
<proteinExistence type="inferred from homology"/>
<dbReference type="Pfam" id="PF16487">
    <property type="entry name" value="ArgoMid"/>
    <property type="match status" value="1"/>
</dbReference>
<dbReference type="InterPro" id="IPR032474">
    <property type="entry name" value="Argonaute_N"/>
</dbReference>
<dbReference type="InterPro" id="IPR045246">
    <property type="entry name" value="Piwi_ago-like"/>
</dbReference>
<evidence type="ECO:0000256" key="2">
    <source>
        <dbReference type="ARBA" id="ARBA00023158"/>
    </source>
</evidence>
<keyword evidence="2" id="KW-0943">RNA-mediated gene silencing</keyword>
<dbReference type="Pfam" id="PF02170">
    <property type="entry name" value="PAZ"/>
    <property type="match status" value="1"/>
</dbReference>
<dbReference type="Pfam" id="PF08699">
    <property type="entry name" value="ArgoL1"/>
    <property type="match status" value="1"/>
</dbReference>
<organism evidence="6 7">
    <name type="scientific">Chlorella sorokiniana</name>
    <name type="common">Freshwater green alga</name>
    <dbReference type="NCBI Taxonomy" id="3076"/>
    <lineage>
        <taxon>Eukaryota</taxon>
        <taxon>Viridiplantae</taxon>
        <taxon>Chlorophyta</taxon>
        <taxon>core chlorophytes</taxon>
        <taxon>Trebouxiophyceae</taxon>
        <taxon>Chlorellales</taxon>
        <taxon>Chlorellaceae</taxon>
        <taxon>Chlorella clade</taxon>
        <taxon>Chlorella</taxon>
    </lineage>
</organism>
<evidence type="ECO:0000313" key="7">
    <source>
        <dbReference type="Proteomes" id="UP000239899"/>
    </source>
</evidence>
<protein>
    <submittedName>
        <fullName evidence="6">Argonaute 1</fullName>
    </submittedName>
</protein>
<feature type="domain" description="Piwi" evidence="5">
    <location>
        <begin position="548"/>
        <end position="855"/>
    </location>
</feature>
<evidence type="ECO:0000259" key="5">
    <source>
        <dbReference type="PROSITE" id="PS50822"/>
    </source>
</evidence>
<dbReference type="CDD" id="cd04657">
    <property type="entry name" value="Piwi_ago-like"/>
    <property type="match status" value="1"/>
</dbReference>
<evidence type="ECO:0000313" key="6">
    <source>
        <dbReference type="EMBL" id="PRW57108.1"/>
    </source>
</evidence>
<dbReference type="InterPro" id="IPR003100">
    <property type="entry name" value="PAZ_dom"/>
</dbReference>
<dbReference type="InterPro" id="IPR036397">
    <property type="entry name" value="RNaseH_sf"/>
</dbReference>
<dbReference type="PROSITE" id="PS50821">
    <property type="entry name" value="PAZ"/>
    <property type="match status" value="1"/>
</dbReference>
<dbReference type="InterPro" id="IPR032473">
    <property type="entry name" value="Argonaute_Mid_dom"/>
</dbReference>
<evidence type="ECO:0000256" key="1">
    <source>
        <dbReference type="ARBA" id="ARBA00008201"/>
    </source>
</evidence>
<dbReference type="EMBL" id="LHPG02000007">
    <property type="protein sequence ID" value="PRW57108.1"/>
    <property type="molecule type" value="Genomic_DNA"/>
</dbReference>
<feature type="region of interest" description="Disordered" evidence="3">
    <location>
        <begin position="75"/>
        <end position="94"/>
    </location>
</feature>
<dbReference type="Gene3D" id="3.30.420.10">
    <property type="entry name" value="Ribonuclease H-like superfamily/Ribonuclease H"/>
    <property type="match status" value="1"/>
</dbReference>
<dbReference type="Pfam" id="PF16486">
    <property type="entry name" value="ArgoN"/>
    <property type="match status" value="1"/>
</dbReference>
<dbReference type="SUPFAM" id="SSF101690">
    <property type="entry name" value="PAZ domain"/>
    <property type="match status" value="1"/>
</dbReference>
<dbReference type="SMR" id="A0A2P6TSR3"/>
<dbReference type="CDD" id="cd02846">
    <property type="entry name" value="PAZ_argonaute_like"/>
    <property type="match status" value="1"/>
</dbReference>
<reference evidence="6 7" key="1">
    <citation type="journal article" date="2018" name="Plant J.">
        <title>Genome sequences of Chlorella sorokiniana UTEX 1602 and Micractinium conductrix SAG 241.80: implications to maltose excretion by a green alga.</title>
        <authorList>
            <person name="Arriola M.B."/>
            <person name="Velmurugan N."/>
            <person name="Zhang Y."/>
            <person name="Plunkett M.H."/>
            <person name="Hondzo H."/>
            <person name="Barney B.M."/>
        </authorList>
    </citation>
    <scope>NUCLEOTIDE SEQUENCE [LARGE SCALE GENOMIC DNA]</scope>
    <source>
        <strain evidence="7">UTEX 1602</strain>
    </source>
</reference>
<dbReference type="PROSITE" id="PS50822">
    <property type="entry name" value="PIWI"/>
    <property type="match status" value="1"/>
</dbReference>
<dbReference type="InterPro" id="IPR014811">
    <property type="entry name" value="ArgoL1"/>
</dbReference>
<dbReference type="SMART" id="SM01163">
    <property type="entry name" value="DUF1785"/>
    <property type="match status" value="1"/>
</dbReference>
<comment type="caution">
    <text evidence="6">The sequence shown here is derived from an EMBL/GenBank/DDBJ whole genome shotgun (WGS) entry which is preliminary data.</text>
</comment>
<dbReference type="AlphaFoldDB" id="A0A2P6TSR3"/>
<comment type="similarity">
    <text evidence="1">Belongs to the argonaute family. Ago subfamily.</text>
</comment>
<dbReference type="SMART" id="SM00949">
    <property type="entry name" value="PAZ"/>
    <property type="match status" value="1"/>
</dbReference>
<feature type="compositionally biased region" description="Basic and acidic residues" evidence="3">
    <location>
        <begin position="79"/>
        <end position="92"/>
    </location>
</feature>
<dbReference type="InterPro" id="IPR036085">
    <property type="entry name" value="PAZ_dom_sf"/>
</dbReference>
<dbReference type="InterPro" id="IPR032472">
    <property type="entry name" value="ArgoL2"/>
</dbReference>
<dbReference type="GO" id="GO:0003723">
    <property type="term" value="F:RNA binding"/>
    <property type="evidence" value="ECO:0007669"/>
    <property type="project" value="InterPro"/>
</dbReference>
<feature type="domain" description="PAZ" evidence="4">
    <location>
        <begin position="260"/>
        <end position="367"/>
    </location>
</feature>
<dbReference type="SUPFAM" id="SSF53098">
    <property type="entry name" value="Ribonuclease H-like"/>
    <property type="match status" value="1"/>
</dbReference>
<keyword evidence="7" id="KW-1185">Reference proteome</keyword>